<keyword evidence="2" id="KW-0433">Leucine-rich repeat</keyword>
<keyword evidence="13" id="KW-1185">Reference proteome</keyword>
<comment type="subcellular location">
    <subcellularLocation>
        <location evidence="1">Membrane</location>
    </subcellularLocation>
</comment>
<evidence type="ECO:0000256" key="1">
    <source>
        <dbReference type="ARBA" id="ARBA00004370"/>
    </source>
</evidence>
<name>A0AAV7H045_DENCH</name>
<accession>A0AAV7H045</accession>
<organism evidence="12 13">
    <name type="scientific">Dendrobium chrysotoxum</name>
    <name type="common">Orchid</name>
    <dbReference type="NCBI Taxonomy" id="161865"/>
    <lineage>
        <taxon>Eukaryota</taxon>
        <taxon>Viridiplantae</taxon>
        <taxon>Streptophyta</taxon>
        <taxon>Embryophyta</taxon>
        <taxon>Tracheophyta</taxon>
        <taxon>Spermatophyta</taxon>
        <taxon>Magnoliopsida</taxon>
        <taxon>Liliopsida</taxon>
        <taxon>Asparagales</taxon>
        <taxon>Orchidaceae</taxon>
        <taxon>Epidendroideae</taxon>
        <taxon>Malaxideae</taxon>
        <taxon>Dendrobiinae</taxon>
        <taxon>Dendrobium</taxon>
    </lineage>
</organism>
<dbReference type="InterPro" id="IPR000719">
    <property type="entry name" value="Prot_kinase_dom"/>
</dbReference>
<dbReference type="Gene3D" id="3.80.10.10">
    <property type="entry name" value="Ribonuclease Inhibitor"/>
    <property type="match status" value="2"/>
</dbReference>
<evidence type="ECO:0000256" key="2">
    <source>
        <dbReference type="ARBA" id="ARBA00022614"/>
    </source>
</evidence>
<dbReference type="SUPFAM" id="SSF56112">
    <property type="entry name" value="Protein kinase-like (PK-like)"/>
    <property type="match status" value="1"/>
</dbReference>
<dbReference type="FunFam" id="3.80.10.10:FF:000041">
    <property type="entry name" value="LRR receptor-like serine/threonine-protein kinase ERECTA"/>
    <property type="match status" value="1"/>
</dbReference>
<dbReference type="Pfam" id="PF07714">
    <property type="entry name" value="PK_Tyr_Ser-Thr"/>
    <property type="match status" value="1"/>
</dbReference>
<protein>
    <recommendedName>
        <fullName evidence="11">Protein kinase domain-containing protein</fullName>
    </recommendedName>
</protein>
<dbReference type="InterPro" id="IPR001245">
    <property type="entry name" value="Ser-Thr/Tyr_kinase_cat_dom"/>
</dbReference>
<keyword evidence="7 9" id="KW-0472">Membrane</keyword>
<dbReference type="PRINTS" id="PR00019">
    <property type="entry name" value="LEURICHRPT"/>
</dbReference>
<gene>
    <name evidence="12" type="ORF">IEQ34_004683</name>
</gene>
<evidence type="ECO:0000259" key="11">
    <source>
        <dbReference type="PROSITE" id="PS50011"/>
    </source>
</evidence>
<dbReference type="SMART" id="SM00220">
    <property type="entry name" value="S_TKc"/>
    <property type="match status" value="1"/>
</dbReference>
<evidence type="ECO:0000256" key="7">
    <source>
        <dbReference type="ARBA" id="ARBA00023136"/>
    </source>
</evidence>
<dbReference type="GO" id="GO:0016020">
    <property type="term" value="C:membrane"/>
    <property type="evidence" value="ECO:0007669"/>
    <property type="project" value="UniProtKB-SubCell"/>
</dbReference>
<evidence type="ECO:0000256" key="4">
    <source>
        <dbReference type="ARBA" id="ARBA00022729"/>
    </source>
</evidence>
<evidence type="ECO:0000256" key="10">
    <source>
        <dbReference type="SAM" id="SignalP"/>
    </source>
</evidence>
<evidence type="ECO:0000256" key="8">
    <source>
        <dbReference type="ARBA" id="ARBA00023180"/>
    </source>
</evidence>
<dbReference type="InterPro" id="IPR032675">
    <property type="entry name" value="LRR_dom_sf"/>
</dbReference>
<dbReference type="GO" id="GO:0005524">
    <property type="term" value="F:ATP binding"/>
    <property type="evidence" value="ECO:0007669"/>
    <property type="project" value="InterPro"/>
</dbReference>
<dbReference type="Gene3D" id="3.30.200.20">
    <property type="entry name" value="Phosphorylase Kinase, domain 1"/>
    <property type="match status" value="1"/>
</dbReference>
<dbReference type="InterPro" id="IPR001611">
    <property type="entry name" value="Leu-rich_rpt"/>
</dbReference>
<evidence type="ECO:0000313" key="13">
    <source>
        <dbReference type="Proteomes" id="UP000775213"/>
    </source>
</evidence>
<dbReference type="Gene3D" id="1.10.510.10">
    <property type="entry name" value="Transferase(Phosphotransferase) domain 1"/>
    <property type="match status" value="1"/>
</dbReference>
<feature type="domain" description="Protein kinase" evidence="11">
    <location>
        <begin position="412"/>
        <end position="713"/>
    </location>
</feature>
<dbReference type="Pfam" id="PF13855">
    <property type="entry name" value="LRR_8"/>
    <property type="match status" value="1"/>
</dbReference>
<dbReference type="GO" id="GO:0004672">
    <property type="term" value="F:protein kinase activity"/>
    <property type="evidence" value="ECO:0007669"/>
    <property type="project" value="InterPro"/>
</dbReference>
<reference evidence="12 13" key="1">
    <citation type="journal article" date="2021" name="Hortic Res">
        <title>Chromosome-scale assembly of the Dendrobium chrysotoxum genome enhances the understanding of orchid evolution.</title>
        <authorList>
            <person name="Zhang Y."/>
            <person name="Zhang G.Q."/>
            <person name="Zhang D."/>
            <person name="Liu X.D."/>
            <person name="Xu X.Y."/>
            <person name="Sun W.H."/>
            <person name="Yu X."/>
            <person name="Zhu X."/>
            <person name="Wang Z.W."/>
            <person name="Zhao X."/>
            <person name="Zhong W.Y."/>
            <person name="Chen H."/>
            <person name="Yin W.L."/>
            <person name="Huang T."/>
            <person name="Niu S.C."/>
            <person name="Liu Z.J."/>
        </authorList>
    </citation>
    <scope>NUCLEOTIDE SEQUENCE [LARGE SCALE GENOMIC DNA]</scope>
    <source>
        <strain evidence="12">Lindl</strain>
    </source>
</reference>
<dbReference type="PROSITE" id="PS50011">
    <property type="entry name" value="PROTEIN_KINASE_DOM"/>
    <property type="match status" value="1"/>
</dbReference>
<dbReference type="PANTHER" id="PTHR48006:SF73">
    <property type="entry name" value="PROTEIN KINASE DOMAIN-CONTAINING PROTEIN"/>
    <property type="match status" value="1"/>
</dbReference>
<dbReference type="InterPro" id="IPR051824">
    <property type="entry name" value="LRR_Rcpt-Like_S/T_Kinase"/>
</dbReference>
<feature type="chain" id="PRO_5043955901" description="Protein kinase domain-containing protein" evidence="10">
    <location>
        <begin position="20"/>
        <end position="731"/>
    </location>
</feature>
<feature type="signal peptide" evidence="10">
    <location>
        <begin position="1"/>
        <end position="19"/>
    </location>
</feature>
<comment type="caution">
    <text evidence="12">The sequence shown here is derived from an EMBL/GenBank/DDBJ whole genome shotgun (WGS) entry which is preliminary data.</text>
</comment>
<dbReference type="InterPro" id="IPR011009">
    <property type="entry name" value="Kinase-like_dom_sf"/>
</dbReference>
<evidence type="ECO:0000256" key="5">
    <source>
        <dbReference type="ARBA" id="ARBA00022737"/>
    </source>
</evidence>
<keyword evidence="4 10" id="KW-0732">Signal</keyword>
<keyword evidence="3 9" id="KW-0812">Transmembrane</keyword>
<proteinExistence type="predicted"/>
<dbReference type="PANTHER" id="PTHR48006">
    <property type="entry name" value="LEUCINE-RICH REPEAT-CONTAINING PROTEIN DDB_G0281931-RELATED"/>
    <property type="match status" value="1"/>
</dbReference>
<evidence type="ECO:0000256" key="9">
    <source>
        <dbReference type="SAM" id="Phobius"/>
    </source>
</evidence>
<dbReference type="EMBL" id="JAGFBR010000005">
    <property type="protein sequence ID" value="KAH0467445.1"/>
    <property type="molecule type" value="Genomic_DNA"/>
</dbReference>
<sequence length="731" mass="80523">MPKPNFLPVLLLLLHTIFSFLSFFSCSQQLSASQSQALFRLRRILEYPPPLSSWNRYTSFCYLPSSPSLSISCSSTGQITGLYIAGEGRRPALSANFSSDSLFTTLSRLNSLTSLSLVSLGIWGPLPAKIKRMSSLQALNLSSNYFNGTFPDFKPMALLSELDLGGNFLGPEFPSLANSIATLVLRKNNIRGELPVFLAALDHLQKLDLSSNQLSGPIPPLLFSLSTLRYLDLSANKLRGALPSSLSCGNDLNFVDISSNLLVGGLPSCIRTNASNLIVLNSWNCLSAADLKYQHPNSYCMKKPLAAVLPDSNKKVGSKSNLGLILGVVGGIIGGILLIGLILLLFLRKVKPEMNGVKFLHKPIDGSNSIPVAKRTPADARHMSQGVIIGTLGITPYRVFTVEELEEATNGFDSSNLVSEGRQGQFFKGWLQDGSTVLVRRLKLKQKNSPQNLLRYIDIISKLRHRHLVSILGHCISASEGNANTPSIVFLVFEYVSNGTLRNHLTEWRKREMLKWPQRVTAVIGVAKGLQFLHTVMVPGLTGNDLKIENILLDETLTAKISNYNLPVLPKNKNKKVDCEIPFDVWEDGNFGSCLRLIRFYYFLCAFGCCLVHSMQNFENGEKEDIYQLGLILLEVITGKPPGLQGELDAVRAQLLKSLTDSPAKLGIIVDPTIRNTFAYDSLRRAVEIAINCASKDSTERPSIDDVLWNLQYCIQIQDGWASSENLSTQS</sequence>
<feature type="transmembrane region" description="Helical" evidence="9">
    <location>
        <begin position="322"/>
        <end position="347"/>
    </location>
</feature>
<evidence type="ECO:0000256" key="6">
    <source>
        <dbReference type="ARBA" id="ARBA00022989"/>
    </source>
</evidence>
<dbReference type="SUPFAM" id="SSF52058">
    <property type="entry name" value="L domain-like"/>
    <property type="match status" value="1"/>
</dbReference>
<evidence type="ECO:0000313" key="12">
    <source>
        <dbReference type="EMBL" id="KAH0467445.1"/>
    </source>
</evidence>
<evidence type="ECO:0000256" key="3">
    <source>
        <dbReference type="ARBA" id="ARBA00022692"/>
    </source>
</evidence>
<dbReference type="PROSITE" id="PS51450">
    <property type="entry name" value="LRR"/>
    <property type="match status" value="1"/>
</dbReference>
<dbReference type="AlphaFoldDB" id="A0AAV7H045"/>
<keyword evidence="8" id="KW-0325">Glycoprotein</keyword>
<keyword evidence="6 9" id="KW-1133">Transmembrane helix</keyword>
<keyword evidence="5" id="KW-0677">Repeat</keyword>
<dbReference type="Proteomes" id="UP000775213">
    <property type="component" value="Unassembled WGS sequence"/>
</dbReference>
<dbReference type="PROSITE" id="PS51257">
    <property type="entry name" value="PROKAR_LIPOPROTEIN"/>
    <property type="match status" value="1"/>
</dbReference>